<evidence type="ECO:0000313" key="9">
    <source>
        <dbReference type="EMBL" id="EOR95404.1"/>
    </source>
</evidence>
<dbReference type="Pfam" id="PF08281">
    <property type="entry name" value="Sigma70_r4_2"/>
    <property type="match status" value="1"/>
</dbReference>
<dbReference type="InterPro" id="IPR013249">
    <property type="entry name" value="RNA_pol_sigma70_r4_t2"/>
</dbReference>
<dbReference type="InterPro" id="IPR039425">
    <property type="entry name" value="RNA_pol_sigma-70-like"/>
</dbReference>
<name>R9H2F7_9SPHI</name>
<dbReference type="InterPro" id="IPR013324">
    <property type="entry name" value="RNA_pol_sigma_r3/r4-like"/>
</dbReference>
<evidence type="ECO:0000256" key="2">
    <source>
        <dbReference type="ARBA" id="ARBA00023015"/>
    </source>
</evidence>
<evidence type="ECO:0000256" key="6">
    <source>
        <dbReference type="RuleBase" id="RU000716"/>
    </source>
</evidence>
<proteinExistence type="inferred from homology"/>
<dbReference type="Gene3D" id="1.10.10.10">
    <property type="entry name" value="Winged helix-like DNA-binding domain superfamily/Winged helix DNA-binding domain"/>
    <property type="match status" value="1"/>
</dbReference>
<dbReference type="InterPro" id="IPR036388">
    <property type="entry name" value="WH-like_DNA-bd_sf"/>
</dbReference>
<dbReference type="Gene3D" id="1.10.1740.10">
    <property type="match status" value="1"/>
</dbReference>
<dbReference type="InterPro" id="IPR007627">
    <property type="entry name" value="RNA_pol_sigma70_r2"/>
</dbReference>
<dbReference type="InterPro" id="IPR014284">
    <property type="entry name" value="RNA_pol_sigma-70_dom"/>
</dbReference>
<dbReference type="Proteomes" id="UP000014174">
    <property type="component" value="Unassembled WGS sequence"/>
</dbReference>
<dbReference type="GO" id="GO:0016987">
    <property type="term" value="F:sigma factor activity"/>
    <property type="evidence" value="ECO:0007669"/>
    <property type="project" value="UniProtKB-KW"/>
</dbReference>
<dbReference type="PANTHER" id="PTHR43133">
    <property type="entry name" value="RNA POLYMERASE ECF-TYPE SIGMA FACTO"/>
    <property type="match status" value="1"/>
</dbReference>
<feature type="domain" description="RNA polymerase sigma-70 region 2" evidence="7">
    <location>
        <begin position="28"/>
        <end position="95"/>
    </location>
</feature>
<comment type="similarity">
    <text evidence="1 6">Belongs to the sigma-70 factor family. ECF subfamily.</text>
</comment>
<evidence type="ECO:0000313" key="10">
    <source>
        <dbReference type="Proteomes" id="UP000014174"/>
    </source>
</evidence>
<comment type="caution">
    <text evidence="9">The sequence shown here is derived from an EMBL/GenBank/DDBJ whole genome shotgun (WGS) entry which is preliminary data.</text>
</comment>
<protein>
    <recommendedName>
        <fullName evidence="6">RNA polymerase sigma factor</fullName>
    </recommendedName>
</protein>
<evidence type="ECO:0000259" key="8">
    <source>
        <dbReference type="Pfam" id="PF08281"/>
    </source>
</evidence>
<dbReference type="PANTHER" id="PTHR43133:SF62">
    <property type="entry name" value="RNA POLYMERASE SIGMA FACTOR SIGZ"/>
    <property type="match status" value="1"/>
</dbReference>
<dbReference type="NCBIfam" id="TIGR02937">
    <property type="entry name" value="sigma70-ECF"/>
    <property type="match status" value="1"/>
</dbReference>
<accession>R9H2F7</accession>
<keyword evidence="3 6" id="KW-0731">Sigma factor</keyword>
<keyword evidence="4 6" id="KW-0238">DNA-binding</keyword>
<dbReference type="GO" id="GO:0003677">
    <property type="term" value="F:DNA binding"/>
    <property type="evidence" value="ECO:0007669"/>
    <property type="project" value="UniProtKB-KW"/>
</dbReference>
<feature type="domain" description="RNA polymerase sigma factor 70 region 4 type 2" evidence="8">
    <location>
        <begin position="127"/>
        <end position="173"/>
    </location>
</feature>
<dbReference type="SUPFAM" id="SSF88659">
    <property type="entry name" value="Sigma3 and sigma4 domains of RNA polymerase sigma factors"/>
    <property type="match status" value="1"/>
</dbReference>
<dbReference type="CDD" id="cd06171">
    <property type="entry name" value="Sigma70_r4"/>
    <property type="match status" value="1"/>
</dbReference>
<evidence type="ECO:0000259" key="7">
    <source>
        <dbReference type="Pfam" id="PF04542"/>
    </source>
</evidence>
<dbReference type="PROSITE" id="PS01063">
    <property type="entry name" value="SIGMA70_ECF"/>
    <property type="match status" value="1"/>
</dbReference>
<gene>
    <name evidence="9" type="ORF">ADIARSV_1405</name>
</gene>
<keyword evidence="2 6" id="KW-0805">Transcription regulation</keyword>
<dbReference type="STRING" id="1150600.ADIARSV_1405"/>
<dbReference type="EMBL" id="AQPN01000051">
    <property type="protein sequence ID" value="EOR95404.1"/>
    <property type="molecule type" value="Genomic_DNA"/>
</dbReference>
<dbReference type="AlphaFoldDB" id="R9H2F7"/>
<keyword evidence="10" id="KW-1185">Reference proteome</keyword>
<evidence type="ECO:0000256" key="4">
    <source>
        <dbReference type="ARBA" id="ARBA00023125"/>
    </source>
</evidence>
<dbReference type="RefSeq" id="WP_016194646.1">
    <property type="nucleotide sequence ID" value="NZ_AQPN01000051.1"/>
</dbReference>
<reference evidence="9 10" key="1">
    <citation type="journal article" date="2013" name="Genome Announc.">
        <title>Draft Genome Sequence of Arcticibacter svalbardensis Strain MN12-7T, a Member of the Family Sphingobacteriaceae Isolated from an Arctic Soil Sample.</title>
        <authorList>
            <person name="Shivaji S."/>
            <person name="Ara S."/>
            <person name="Prasad S."/>
            <person name="Manasa B.P."/>
            <person name="Begum Z."/>
            <person name="Singh A."/>
            <person name="Kumar Pinnaka A."/>
        </authorList>
    </citation>
    <scope>NUCLEOTIDE SEQUENCE [LARGE SCALE GENOMIC DNA]</scope>
    <source>
        <strain evidence="9 10">MN12-7</strain>
    </source>
</reference>
<sequence>MRRDHIKIAEHELIEGIRRKDRMAAEALYDMYSAAIFGVIIRVVQNQELAEDLLQDTFVKAWNSFNSYDASKGKLFTWISNIARNSAIDKLRSKDFRNHSNIDKIENNVYAIDEQQYVEINSDGMGVRELVEKLKPQDKVILDLIYFKGYTHVEVSDELHLPLGTVKTRLRSAINTLKSFFN</sequence>
<keyword evidence="5 6" id="KW-0804">Transcription</keyword>
<dbReference type="SUPFAM" id="SSF88946">
    <property type="entry name" value="Sigma2 domain of RNA polymerase sigma factors"/>
    <property type="match status" value="1"/>
</dbReference>
<organism evidence="9 10">
    <name type="scientific">Arcticibacter svalbardensis MN12-7</name>
    <dbReference type="NCBI Taxonomy" id="1150600"/>
    <lineage>
        <taxon>Bacteria</taxon>
        <taxon>Pseudomonadati</taxon>
        <taxon>Bacteroidota</taxon>
        <taxon>Sphingobacteriia</taxon>
        <taxon>Sphingobacteriales</taxon>
        <taxon>Sphingobacteriaceae</taxon>
        <taxon>Arcticibacter</taxon>
    </lineage>
</organism>
<evidence type="ECO:0000256" key="5">
    <source>
        <dbReference type="ARBA" id="ARBA00023163"/>
    </source>
</evidence>
<evidence type="ECO:0000256" key="3">
    <source>
        <dbReference type="ARBA" id="ARBA00023082"/>
    </source>
</evidence>
<dbReference type="Pfam" id="PF04542">
    <property type="entry name" value="Sigma70_r2"/>
    <property type="match status" value="1"/>
</dbReference>
<dbReference type="eggNOG" id="COG1595">
    <property type="taxonomic scope" value="Bacteria"/>
</dbReference>
<evidence type="ECO:0000256" key="1">
    <source>
        <dbReference type="ARBA" id="ARBA00010641"/>
    </source>
</evidence>
<dbReference type="InterPro" id="IPR000838">
    <property type="entry name" value="RNA_pol_sigma70_ECF_CS"/>
</dbReference>
<dbReference type="InterPro" id="IPR013325">
    <property type="entry name" value="RNA_pol_sigma_r2"/>
</dbReference>
<dbReference type="GO" id="GO:0006352">
    <property type="term" value="P:DNA-templated transcription initiation"/>
    <property type="evidence" value="ECO:0007669"/>
    <property type="project" value="InterPro"/>
</dbReference>